<reference evidence="1" key="1">
    <citation type="submission" date="2018-02" db="EMBL/GenBank/DDBJ databases">
        <title>Rhizophora mucronata_Transcriptome.</title>
        <authorList>
            <person name="Meera S.P."/>
            <person name="Sreeshan A."/>
            <person name="Augustine A."/>
        </authorList>
    </citation>
    <scope>NUCLEOTIDE SEQUENCE</scope>
    <source>
        <tissue evidence="1">Leaf</tissue>
    </source>
</reference>
<sequence length="27" mass="3325">MLCGFSLRYDLNLENVDDWSNITYKWQ</sequence>
<evidence type="ECO:0000313" key="1">
    <source>
        <dbReference type="EMBL" id="MBX64109.1"/>
    </source>
</evidence>
<dbReference type="AlphaFoldDB" id="A0A2P2QB14"/>
<proteinExistence type="predicted"/>
<organism evidence="1">
    <name type="scientific">Rhizophora mucronata</name>
    <name type="common">Asiatic mangrove</name>
    <dbReference type="NCBI Taxonomy" id="61149"/>
    <lineage>
        <taxon>Eukaryota</taxon>
        <taxon>Viridiplantae</taxon>
        <taxon>Streptophyta</taxon>
        <taxon>Embryophyta</taxon>
        <taxon>Tracheophyta</taxon>
        <taxon>Spermatophyta</taxon>
        <taxon>Magnoliopsida</taxon>
        <taxon>eudicotyledons</taxon>
        <taxon>Gunneridae</taxon>
        <taxon>Pentapetalae</taxon>
        <taxon>rosids</taxon>
        <taxon>fabids</taxon>
        <taxon>Malpighiales</taxon>
        <taxon>Rhizophoraceae</taxon>
        <taxon>Rhizophora</taxon>
    </lineage>
</organism>
<protein>
    <submittedName>
        <fullName evidence="1">Uncharacterized protein</fullName>
    </submittedName>
</protein>
<accession>A0A2P2QB14</accession>
<dbReference type="EMBL" id="GGEC01083625">
    <property type="protein sequence ID" value="MBX64109.1"/>
    <property type="molecule type" value="Transcribed_RNA"/>
</dbReference>
<name>A0A2P2QB14_RHIMU</name>